<reference evidence="1 2" key="1">
    <citation type="submission" date="2024-06" db="EMBL/GenBank/DDBJ databases">
        <title>Genomic Encyclopedia of Type Strains, Phase IV (KMG-IV): sequencing the most valuable type-strain genomes for metagenomic binning, comparative biology and taxonomic classification.</title>
        <authorList>
            <person name="Goeker M."/>
        </authorList>
    </citation>
    <scope>NUCLEOTIDE SEQUENCE [LARGE SCALE GENOMIC DNA]</scope>
    <source>
        <strain evidence="1 2">DSM 29288</strain>
    </source>
</reference>
<evidence type="ECO:0000313" key="1">
    <source>
        <dbReference type="EMBL" id="MET3755669.1"/>
    </source>
</evidence>
<comment type="caution">
    <text evidence="1">The sequence shown here is derived from an EMBL/GenBank/DDBJ whole genome shotgun (WGS) entry which is preliminary data.</text>
</comment>
<organism evidence="1 2">
    <name type="scientific">Rhizobium binae</name>
    <dbReference type="NCBI Taxonomy" id="1138190"/>
    <lineage>
        <taxon>Bacteria</taxon>
        <taxon>Pseudomonadati</taxon>
        <taxon>Pseudomonadota</taxon>
        <taxon>Alphaproteobacteria</taxon>
        <taxon>Hyphomicrobiales</taxon>
        <taxon>Rhizobiaceae</taxon>
        <taxon>Rhizobium/Agrobacterium group</taxon>
        <taxon>Rhizobium</taxon>
    </lineage>
</organism>
<accession>A0ABV2MGV2</accession>
<dbReference type="RefSeq" id="WP_168296521.1">
    <property type="nucleotide sequence ID" value="NZ_CP101420.1"/>
</dbReference>
<protein>
    <submittedName>
        <fullName evidence="1">Uncharacterized protein</fullName>
    </submittedName>
</protein>
<dbReference type="Proteomes" id="UP001549077">
    <property type="component" value="Unassembled WGS sequence"/>
</dbReference>
<gene>
    <name evidence="1" type="ORF">ABID08_003040</name>
</gene>
<name>A0ABV2MGV2_9HYPH</name>
<keyword evidence="2" id="KW-1185">Reference proteome</keyword>
<proteinExistence type="predicted"/>
<dbReference type="EMBL" id="JBEPMY010000007">
    <property type="protein sequence ID" value="MET3755669.1"/>
    <property type="molecule type" value="Genomic_DNA"/>
</dbReference>
<sequence length="300" mass="32329">MRSLYRKTLYSSWPLPANLHSDATSDAPPPPVGVFTILNGFDIPIYLSSMLSPASKSYVAPGDPGQLAFIQDDVCILQAAQTGSYMCSIIMQTDGEIVPANYMLLTSPNDIGPVPQPTASMLVPPDSPRVLVGCSTLADGKTVLREQFWDRQGDSCTLAPGEKKTITTTVTTGRQETSTHESTLAASLGMNANVGFGPFSASVSSSLSMTSRSFQQVTVSEQNTAYFADELTNPYTDQACLVLRWQLTDVITIFQPDGPPCGSVIIGESPIITEFYGIKDLPQTLPRFELADEDYALIAH</sequence>
<evidence type="ECO:0000313" key="2">
    <source>
        <dbReference type="Proteomes" id="UP001549077"/>
    </source>
</evidence>